<dbReference type="SUPFAM" id="SSF56801">
    <property type="entry name" value="Acetyl-CoA synthetase-like"/>
    <property type="match status" value="1"/>
</dbReference>
<evidence type="ECO:0000256" key="1">
    <source>
        <dbReference type="ARBA" id="ARBA00006432"/>
    </source>
</evidence>
<evidence type="ECO:0000259" key="3">
    <source>
        <dbReference type="Pfam" id="PF00501"/>
    </source>
</evidence>
<dbReference type="InterPro" id="IPR000873">
    <property type="entry name" value="AMP-dep_synth/lig_dom"/>
</dbReference>
<name>K0K6T1_SACES</name>
<dbReference type="InterPro" id="IPR025110">
    <property type="entry name" value="AMP-bd_C"/>
</dbReference>
<evidence type="ECO:0000313" key="5">
    <source>
        <dbReference type="EMBL" id="CCH32293.1"/>
    </source>
</evidence>
<dbReference type="EMBL" id="HE804045">
    <property type="protein sequence ID" value="CCH32293.1"/>
    <property type="molecule type" value="Genomic_DNA"/>
</dbReference>
<dbReference type="BioCyc" id="SESP1179773:BN6_RS24305-MONOMER"/>
<accession>K0K6T1</accession>
<dbReference type="InterPro" id="IPR020845">
    <property type="entry name" value="AMP-binding_CS"/>
</dbReference>
<evidence type="ECO:0000313" key="6">
    <source>
        <dbReference type="Proteomes" id="UP000006281"/>
    </source>
</evidence>
<evidence type="ECO:0000259" key="4">
    <source>
        <dbReference type="Pfam" id="PF13193"/>
    </source>
</evidence>
<sequence length="508" mass="53577">MSGNYVGDLVEVFARDPARTVLWWQENAISAGELVAAIGRAAHGMRARVRGPAVVGLLTTTNTPDTVVLRYAANLIGVTVVHLQTANAVDPLDRIDVGALQDTARLDLLAVDADHLAAARALCGKPAEPPGLVALGKLGDDVLDLSAGPDRFELSAGPDGWPVAEDVDPEQPATVTYTSGTTGTPKGVAMSFGVRRMVLSGLPADLDTVYLSTLPLSHSSGAIVDLVLGAGGSVVLEPGFDPTAALAAVARHGVTRMAVSPPQLYALLEHPDVRTTDLTSLRTLTYAGCPAAPARLAEAVRVFGDVLVQAYGTSEVGPITELAPADHRDAGLLATAGRPVIGEVEVRDPLSARRLPIGEVGEVRVRSPLVMLGYWHDPELTASAFDSDGWLRTGDLGRFDERGYLTLSGRMSDVIKTRGVRVHPVAVENALLAHPDVRQAAVFRVTDENRVERTCAVVVPRAGSGVTPTELIRHVGEALSPSHAPADVRFRAELPLDKAGKPDRKVLR</sequence>
<dbReference type="GO" id="GO:0016405">
    <property type="term" value="F:CoA-ligase activity"/>
    <property type="evidence" value="ECO:0007669"/>
    <property type="project" value="TreeGrafter"/>
</dbReference>
<feature type="domain" description="AMP-binding enzyme C-terminal" evidence="4">
    <location>
        <begin position="427"/>
        <end position="501"/>
    </location>
</feature>
<proteinExistence type="inferred from homology"/>
<dbReference type="Gene3D" id="3.30.300.30">
    <property type="match status" value="1"/>
</dbReference>
<dbReference type="Pfam" id="PF00501">
    <property type="entry name" value="AMP-binding"/>
    <property type="match status" value="1"/>
</dbReference>
<keyword evidence="6" id="KW-1185">Reference proteome</keyword>
<dbReference type="InterPro" id="IPR045851">
    <property type="entry name" value="AMP-bd_C_sf"/>
</dbReference>
<dbReference type="HOGENOM" id="CLU_000022_59_10_11"/>
<dbReference type="AlphaFoldDB" id="K0K6T1"/>
<dbReference type="PANTHER" id="PTHR24096:SF149">
    <property type="entry name" value="AMP-BINDING DOMAIN-CONTAINING PROTEIN-RELATED"/>
    <property type="match status" value="1"/>
</dbReference>
<dbReference type="KEGG" id="sesp:BN6_50260"/>
<dbReference type="Gene3D" id="3.40.50.12780">
    <property type="entry name" value="N-terminal domain of ligase-like"/>
    <property type="match status" value="1"/>
</dbReference>
<reference evidence="5 6" key="1">
    <citation type="journal article" date="2012" name="BMC Genomics">
        <title>Complete genome sequence of Saccharothrix espanaensis DSM 44229T and comparison to the other completely sequenced Pseudonocardiaceae.</title>
        <authorList>
            <person name="Strobel T."/>
            <person name="Al-Dilaimi A."/>
            <person name="Blom J."/>
            <person name="Gessner A."/>
            <person name="Kalinowski J."/>
            <person name="Luzhetska M."/>
            <person name="Puhler A."/>
            <person name="Szczepanowski R."/>
            <person name="Bechthold A."/>
            <person name="Ruckert C."/>
        </authorList>
    </citation>
    <scope>NUCLEOTIDE SEQUENCE [LARGE SCALE GENOMIC DNA]</scope>
    <source>
        <strain evidence="6">ATCC 51144 / DSM 44229 / JCM 9112 / NBRC 15066 / NRRL 15764</strain>
    </source>
</reference>
<comment type="similarity">
    <text evidence="1">Belongs to the ATP-dependent AMP-binding enzyme family.</text>
</comment>
<keyword evidence="2" id="KW-0436">Ligase</keyword>
<dbReference type="PROSITE" id="PS00455">
    <property type="entry name" value="AMP_BINDING"/>
    <property type="match status" value="1"/>
</dbReference>
<dbReference type="PANTHER" id="PTHR24096">
    <property type="entry name" value="LONG-CHAIN-FATTY-ACID--COA LIGASE"/>
    <property type="match status" value="1"/>
</dbReference>
<feature type="domain" description="AMP-dependent synthetase/ligase" evidence="3">
    <location>
        <begin position="13"/>
        <end position="375"/>
    </location>
</feature>
<dbReference type="RefSeq" id="WP_015102405.1">
    <property type="nucleotide sequence ID" value="NC_019673.1"/>
</dbReference>
<organism evidence="5 6">
    <name type="scientific">Saccharothrix espanaensis (strain ATCC 51144 / DSM 44229 / JCM 9112 / NBRC 15066 / NRRL 15764)</name>
    <dbReference type="NCBI Taxonomy" id="1179773"/>
    <lineage>
        <taxon>Bacteria</taxon>
        <taxon>Bacillati</taxon>
        <taxon>Actinomycetota</taxon>
        <taxon>Actinomycetes</taxon>
        <taxon>Pseudonocardiales</taxon>
        <taxon>Pseudonocardiaceae</taxon>
        <taxon>Saccharothrix</taxon>
    </lineage>
</organism>
<gene>
    <name evidence="5" type="ordered locus">BN6_50260</name>
</gene>
<dbReference type="eggNOG" id="COG0318">
    <property type="taxonomic scope" value="Bacteria"/>
</dbReference>
<dbReference type="InterPro" id="IPR042099">
    <property type="entry name" value="ANL_N_sf"/>
</dbReference>
<protein>
    <submittedName>
        <fullName evidence="5">Amide synthetase</fullName>
    </submittedName>
</protein>
<dbReference type="Pfam" id="PF13193">
    <property type="entry name" value="AMP-binding_C"/>
    <property type="match status" value="1"/>
</dbReference>
<evidence type="ECO:0000256" key="2">
    <source>
        <dbReference type="ARBA" id="ARBA00022598"/>
    </source>
</evidence>
<dbReference type="Proteomes" id="UP000006281">
    <property type="component" value="Chromosome"/>
</dbReference>
<dbReference type="STRING" id="1179773.BN6_50260"/>
<dbReference type="PATRIC" id="fig|1179773.3.peg.5046"/>
<dbReference type="OrthoDB" id="9803968at2"/>
<dbReference type="CDD" id="cd04433">
    <property type="entry name" value="AFD_class_I"/>
    <property type="match status" value="1"/>
</dbReference>